<dbReference type="GO" id="GO:0048046">
    <property type="term" value="C:apoplast"/>
    <property type="evidence" value="ECO:0007669"/>
    <property type="project" value="UniProtKB-SubCell"/>
</dbReference>
<comment type="subcellular location">
    <subcellularLocation>
        <location evidence="1 8">Secreted</location>
        <location evidence="1 8">Extracellular space</location>
        <location evidence="1 8">Apoplast</location>
    </subcellularLocation>
</comment>
<dbReference type="InterPro" id="IPR014710">
    <property type="entry name" value="RmlC-like_jellyroll"/>
</dbReference>
<keyword evidence="5 8" id="KW-0479">Metal-binding</keyword>
<dbReference type="GeneID" id="120282926"/>
<feature type="signal peptide" evidence="8">
    <location>
        <begin position="1"/>
        <end position="25"/>
    </location>
</feature>
<dbReference type="CDD" id="cd02241">
    <property type="entry name" value="cupin_OxOx"/>
    <property type="match status" value="1"/>
</dbReference>
<keyword evidence="6 8" id="KW-0464">Manganese</keyword>
<evidence type="ECO:0000256" key="1">
    <source>
        <dbReference type="ARBA" id="ARBA00004271"/>
    </source>
</evidence>
<keyword evidence="10" id="KW-1185">Reference proteome</keyword>
<name>A0AB40CZZ6_DIOCR</name>
<evidence type="ECO:0000256" key="5">
    <source>
        <dbReference type="ARBA" id="ARBA00022723"/>
    </source>
</evidence>
<dbReference type="InterPro" id="IPR006045">
    <property type="entry name" value="Cupin_1"/>
</dbReference>
<evidence type="ECO:0000256" key="3">
    <source>
        <dbReference type="ARBA" id="ARBA00022523"/>
    </source>
</evidence>
<dbReference type="SMART" id="SM00835">
    <property type="entry name" value="Cupin_1"/>
    <property type="match status" value="1"/>
</dbReference>
<dbReference type="Gene3D" id="2.60.120.10">
    <property type="entry name" value="Jelly Rolls"/>
    <property type="match status" value="2"/>
</dbReference>
<accession>A0AB40CZZ6</accession>
<keyword evidence="3 8" id="KW-0052">Apoplast</keyword>
<dbReference type="AlphaFoldDB" id="A0AB40CZZ6"/>
<dbReference type="RefSeq" id="XP_039145691.1">
    <property type="nucleotide sequence ID" value="XM_039289757.1"/>
</dbReference>
<evidence type="ECO:0000313" key="10">
    <source>
        <dbReference type="Proteomes" id="UP001515500"/>
    </source>
</evidence>
<organism evidence="10 11">
    <name type="scientific">Dioscorea cayennensis subsp. rotundata</name>
    <name type="common">White Guinea yam</name>
    <name type="synonym">Dioscorea rotundata</name>
    <dbReference type="NCBI Taxonomy" id="55577"/>
    <lineage>
        <taxon>Eukaryota</taxon>
        <taxon>Viridiplantae</taxon>
        <taxon>Streptophyta</taxon>
        <taxon>Embryophyta</taxon>
        <taxon>Tracheophyta</taxon>
        <taxon>Spermatophyta</taxon>
        <taxon>Magnoliopsida</taxon>
        <taxon>Liliopsida</taxon>
        <taxon>Dioscoreales</taxon>
        <taxon>Dioscoreaceae</taxon>
        <taxon>Dioscorea</taxon>
    </lineage>
</organism>
<dbReference type="PRINTS" id="PR00325">
    <property type="entry name" value="GERMIN"/>
</dbReference>
<dbReference type="Proteomes" id="UP001515500">
    <property type="component" value="Chromosome 18"/>
</dbReference>
<dbReference type="GO" id="GO:0030145">
    <property type="term" value="F:manganese ion binding"/>
    <property type="evidence" value="ECO:0007669"/>
    <property type="project" value="UniProtKB-UniRule"/>
</dbReference>
<dbReference type="PANTHER" id="PTHR31238">
    <property type="entry name" value="GERMIN-LIKE PROTEIN SUBFAMILY 3 MEMBER 3"/>
    <property type="match status" value="1"/>
</dbReference>
<feature type="disulfide bond" evidence="7">
    <location>
        <begin position="31"/>
        <end position="46"/>
    </location>
</feature>
<sequence length="197" mass="21253">MKNINMLALILFFTYASILISSSNAGVQDFCIADLSAPVSPSGYPCKNQSTVTVNDFIFTEFFRTRKFSSTINVSATDAFVGQFPGLNGLGVSAVYSELLPGGTVLGGIISSENRVYYKTLRAGDLMVFPQGLLQFHLNAGRTRAKVIATFNSENPRAQLVPRALFSNDLLAEIVAKVSFLEVAVVERLKALLGGTN</sequence>
<evidence type="ECO:0000313" key="11">
    <source>
        <dbReference type="RefSeq" id="XP_039145691.1"/>
    </source>
</evidence>
<comment type="similarity">
    <text evidence="2 8">Belongs to the germin family.</text>
</comment>
<evidence type="ECO:0000256" key="7">
    <source>
        <dbReference type="PIRSR" id="PIRSR601929-3"/>
    </source>
</evidence>
<dbReference type="Pfam" id="PF00190">
    <property type="entry name" value="Cupin_1"/>
    <property type="match status" value="1"/>
</dbReference>
<dbReference type="InterPro" id="IPR011051">
    <property type="entry name" value="RmlC_Cupin_sf"/>
</dbReference>
<evidence type="ECO:0000256" key="8">
    <source>
        <dbReference type="RuleBase" id="RU366015"/>
    </source>
</evidence>
<evidence type="ECO:0000256" key="2">
    <source>
        <dbReference type="ARBA" id="ARBA00007456"/>
    </source>
</evidence>
<reference evidence="11" key="1">
    <citation type="submission" date="2025-08" db="UniProtKB">
        <authorList>
            <consortium name="RefSeq"/>
        </authorList>
    </citation>
    <scope>IDENTIFICATION</scope>
</reference>
<protein>
    <recommendedName>
        <fullName evidence="8">Germin-like protein</fullName>
    </recommendedName>
</protein>
<evidence type="ECO:0000256" key="4">
    <source>
        <dbReference type="ARBA" id="ARBA00022525"/>
    </source>
</evidence>
<feature type="chain" id="PRO_5044043953" description="Germin-like protein" evidence="8">
    <location>
        <begin position="26"/>
        <end position="197"/>
    </location>
</feature>
<proteinExistence type="inferred from homology"/>
<keyword evidence="8" id="KW-0732">Signal</keyword>
<keyword evidence="4 8" id="KW-0964">Secreted</keyword>
<feature type="domain" description="Cupin type-1" evidence="9">
    <location>
        <begin position="60"/>
        <end position="187"/>
    </location>
</feature>
<evidence type="ECO:0000256" key="6">
    <source>
        <dbReference type="ARBA" id="ARBA00023211"/>
    </source>
</evidence>
<gene>
    <name evidence="11" type="primary">LOC120282926</name>
</gene>
<dbReference type="InterPro" id="IPR001929">
    <property type="entry name" value="Germin"/>
</dbReference>
<dbReference type="SUPFAM" id="SSF51182">
    <property type="entry name" value="RmlC-like cupins"/>
    <property type="match status" value="1"/>
</dbReference>
<evidence type="ECO:0000259" key="9">
    <source>
        <dbReference type="SMART" id="SM00835"/>
    </source>
</evidence>
<keyword evidence="7" id="KW-1015">Disulfide bond</keyword>